<dbReference type="SUPFAM" id="SSF55347">
    <property type="entry name" value="Glyceraldehyde-3-phosphate dehydrogenase-like, C-terminal domain"/>
    <property type="match status" value="1"/>
</dbReference>
<dbReference type="Gene3D" id="3.30.360.10">
    <property type="entry name" value="Dihydrodipicolinate Reductase, domain 2"/>
    <property type="match status" value="1"/>
</dbReference>
<evidence type="ECO:0000313" key="14">
    <source>
        <dbReference type="EMBL" id="PWB09329.1"/>
    </source>
</evidence>
<evidence type="ECO:0000256" key="7">
    <source>
        <dbReference type="ARBA" id="ARBA00023154"/>
    </source>
</evidence>
<dbReference type="Pfam" id="PF01113">
    <property type="entry name" value="DapB_N"/>
    <property type="match status" value="1"/>
</dbReference>
<keyword evidence="2" id="KW-0028">Amino-acid biosynthesis</keyword>
<reference evidence="15" key="1">
    <citation type="submission" date="2018-02" db="EMBL/GenBank/DDBJ databases">
        <authorList>
            <person name="Clavel T."/>
            <person name="Strowig T."/>
        </authorList>
    </citation>
    <scope>NUCLEOTIDE SEQUENCE [LARGE SCALE GENOMIC DNA]</scope>
    <source>
        <strain evidence="15">DSM 100764</strain>
    </source>
</reference>
<accession>A0A2V1J250</accession>
<evidence type="ECO:0000256" key="10">
    <source>
        <dbReference type="ARBA" id="ARBA00049080"/>
    </source>
</evidence>
<evidence type="ECO:0000256" key="1">
    <source>
        <dbReference type="ARBA" id="ARBA00006642"/>
    </source>
</evidence>
<comment type="pathway">
    <text evidence="8">Amino-acid biosynthesis; L-lysine biosynthesis via DAP pathway; (S)-tetrahydrodipicolinate from L-aspartate: step 4/4.</text>
</comment>
<keyword evidence="4" id="KW-0220">Diaminopimelate biosynthesis</keyword>
<dbReference type="PANTHER" id="PTHR20836:SF0">
    <property type="entry name" value="4-HYDROXY-TETRAHYDRODIPICOLINATE REDUCTASE 1, CHLOROPLASTIC-RELATED"/>
    <property type="match status" value="1"/>
</dbReference>
<dbReference type="PIRSF" id="PIRSF000161">
    <property type="entry name" value="DHPR"/>
    <property type="match status" value="1"/>
</dbReference>
<comment type="similarity">
    <text evidence="1">Belongs to the DapB family.</text>
</comment>
<comment type="caution">
    <text evidence="14">The sequence shown here is derived from an EMBL/GenBank/DDBJ whole genome shotgun (WGS) entry which is preliminary data.</text>
</comment>
<dbReference type="Proteomes" id="UP000244925">
    <property type="component" value="Unassembled WGS sequence"/>
</dbReference>
<comment type="catalytic activity">
    <reaction evidence="10">
        <text>(S)-2,3,4,5-tetrahydrodipicolinate + NADP(+) + H2O = (2S,4S)-4-hydroxy-2,3,4,5-tetrahydrodipicolinate + NADPH + H(+)</text>
        <dbReference type="Rhea" id="RHEA:35331"/>
        <dbReference type="ChEBI" id="CHEBI:15377"/>
        <dbReference type="ChEBI" id="CHEBI:15378"/>
        <dbReference type="ChEBI" id="CHEBI:16845"/>
        <dbReference type="ChEBI" id="CHEBI:57783"/>
        <dbReference type="ChEBI" id="CHEBI:58349"/>
        <dbReference type="ChEBI" id="CHEBI:67139"/>
        <dbReference type="EC" id="1.17.1.8"/>
    </reaction>
</comment>
<dbReference type="Pfam" id="PF05173">
    <property type="entry name" value="DapB_C"/>
    <property type="match status" value="1"/>
</dbReference>
<evidence type="ECO:0000256" key="9">
    <source>
        <dbReference type="ARBA" id="ARBA00038983"/>
    </source>
</evidence>
<dbReference type="EC" id="1.17.1.8" evidence="9"/>
<gene>
    <name evidence="14" type="ORF">C5O25_01390</name>
</gene>
<evidence type="ECO:0000259" key="12">
    <source>
        <dbReference type="Pfam" id="PF01113"/>
    </source>
</evidence>
<evidence type="ECO:0000256" key="6">
    <source>
        <dbReference type="ARBA" id="ARBA00023027"/>
    </source>
</evidence>
<dbReference type="InterPro" id="IPR000846">
    <property type="entry name" value="DapB_N"/>
</dbReference>
<dbReference type="CDD" id="cd02274">
    <property type="entry name" value="DHDPR_N"/>
    <property type="match status" value="1"/>
</dbReference>
<evidence type="ECO:0000256" key="11">
    <source>
        <dbReference type="ARBA" id="ARBA00049396"/>
    </source>
</evidence>
<dbReference type="PANTHER" id="PTHR20836">
    <property type="entry name" value="DIHYDRODIPICOLINATE REDUCTASE"/>
    <property type="match status" value="1"/>
</dbReference>
<dbReference type="SUPFAM" id="SSF51735">
    <property type="entry name" value="NAD(P)-binding Rossmann-fold domains"/>
    <property type="match status" value="1"/>
</dbReference>
<keyword evidence="5" id="KW-0560">Oxidoreductase</keyword>
<dbReference type="EMBL" id="PUBV01000002">
    <property type="protein sequence ID" value="PWB09329.1"/>
    <property type="molecule type" value="Genomic_DNA"/>
</dbReference>
<keyword evidence="15" id="KW-1185">Reference proteome</keyword>
<evidence type="ECO:0000313" key="15">
    <source>
        <dbReference type="Proteomes" id="UP000244925"/>
    </source>
</evidence>
<protein>
    <recommendedName>
        <fullName evidence="9">4-hydroxy-tetrahydrodipicolinate reductase</fullName>
        <ecNumber evidence="9">1.17.1.8</ecNumber>
    </recommendedName>
</protein>
<evidence type="ECO:0000259" key="13">
    <source>
        <dbReference type="Pfam" id="PF05173"/>
    </source>
</evidence>
<dbReference type="AlphaFoldDB" id="A0A2V1J250"/>
<evidence type="ECO:0000256" key="4">
    <source>
        <dbReference type="ARBA" id="ARBA00022915"/>
    </source>
</evidence>
<sequence>MKIALIGYGKMGHAIEKIALERGHGIVAHVDIHNGDAAIDSDAFRSADVAIEFTTPATAFDNINAAFAQGVPVVCGTTGWTSRLGEIKEICDAGKATFFWTSNFSIGVNIFFALNRYLAAFMAGFPQYRPTMKEIHHIHKLDHPSGTALTLAEGIMDSDQRIGCWSEQISDDHTLLIDHEREGEVPGTHIIRWDSPVDTITIEHRAKSREGFALGAVVAAEWVKDRKGFLTMPQLMEGMISNPALMKTAGL</sequence>
<dbReference type="GO" id="GO:0008839">
    <property type="term" value="F:4-hydroxy-tetrahydrodipicolinate reductase"/>
    <property type="evidence" value="ECO:0007669"/>
    <property type="project" value="UniProtKB-EC"/>
</dbReference>
<proteinExistence type="inferred from homology"/>
<keyword evidence="6" id="KW-0520">NAD</keyword>
<dbReference type="InterPro" id="IPR022663">
    <property type="entry name" value="DapB_C"/>
</dbReference>
<dbReference type="GO" id="GO:0019877">
    <property type="term" value="P:diaminopimelate biosynthetic process"/>
    <property type="evidence" value="ECO:0007669"/>
    <property type="project" value="UniProtKB-KW"/>
</dbReference>
<comment type="catalytic activity">
    <reaction evidence="11">
        <text>(S)-2,3,4,5-tetrahydrodipicolinate + NAD(+) + H2O = (2S,4S)-4-hydroxy-2,3,4,5-tetrahydrodipicolinate + NADH + H(+)</text>
        <dbReference type="Rhea" id="RHEA:35323"/>
        <dbReference type="ChEBI" id="CHEBI:15377"/>
        <dbReference type="ChEBI" id="CHEBI:15378"/>
        <dbReference type="ChEBI" id="CHEBI:16845"/>
        <dbReference type="ChEBI" id="CHEBI:57540"/>
        <dbReference type="ChEBI" id="CHEBI:57945"/>
        <dbReference type="ChEBI" id="CHEBI:67139"/>
        <dbReference type="EC" id="1.17.1.8"/>
    </reaction>
</comment>
<keyword evidence="3" id="KW-0521">NADP</keyword>
<name>A0A2V1J250_9BACT</name>
<evidence type="ECO:0000256" key="2">
    <source>
        <dbReference type="ARBA" id="ARBA00022605"/>
    </source>
</evidence>
<dbReference type="InterPro" id="IPR036291">
    <property type="entry name" value="NAD(P)-bd_dom_sf"/>
</dbReference>
<evidence type="ECO:0000256" key="5">
    <source>
        <dbReference type="ARBA" id="ARBA00023002"/>
    </source>
</evidence>
<evidence type="ECO:0000256" key="8">
    <source>
        <dbReference type="ARBA" id="ARBA00037922"/>
    </source>
</evidence>
<dbReference type="GO" id="GO:0005829">
    <property type="term" value="C:cytosol"/>
    <property type="evidence" value="ECO:0007669"/>
    <property type="project" value="TreeGrafter"/>
</dbReference>
<keyword evidence="7" id="KW-0457">Lysine biosynthesis</keyword>
<dbReference type="RefSeq" id="WP_107034951.1">
    <property type="nucleotide sequence ID" value="NZ_PUBV01000002.1"/>
</dbReference>
<organism evidence="14 15">
    <name type="scientific">Paramuribaculum intestinale</name>
    <dbReference type="NCBI Taxonomy" id="2094151"/>
    <lineage>
        <taxon>Bacteria</taxon>
        <taxon>Pseudomonadati</taxon>
        <taxon>Bacteroidota</taxon>
        <taxon>Bacteroidia</taxon>
        <taxon>Bacteroidales</taxon>
        <taxon>Muribaculaceae</taxon>
        <taxon>Paramuribaculum</taxon>
    </lineage>
</organism>
<feature type="domain" description="Dihydrodipicolinate reductase C-terminal" evidence="13">
    <location>
        <begin position="107"/>
        <end position="235"/>
    </location>
</feature>
<evidence type="ECO:0000256" key="3">
    <source>
        <dbReference type="ARBA" id="ARBA00022857"/>
    </source>
</evidence>
<dbReference type="InterPro" id="IPR023940">
    <property type="entry name" value="DHDPR_bac"/>
</dbReference>
<dbReference type="Gene3D" id="3.40.50.720">
    <property type="entry name" value="NAD(P)-binding Rossmann-like Domain"/>
    <property type="match status" value="1"/>
</dbReference>
<feature type="domain" description="Dihydrodipicolinate reductase N-terminal" evidence="12">
    <location>
        <begin position="1"/>
        <end position="104"/>
    </location>
</feature>
<dbReference type="GO" id="GO:0009089">
    <property type="term" value="P:lysine biosynthetic process via diaminopimelate"/>
    <property type="evidence" value="ECO:0007669"/>
    <property type="project" value="InterPro"/>
</dbReference>